<dbReference type="PANTHER" id="PTHR45527">
    <property type="entry name" value="NONRIBOSOMAL PEPTIDE SYNTHETASE"/>
    <property type="match status" value="1"/>
</dbReference>
<dbReference type="CDD" id="cd05930">
    <property type="entry name" value="A_NRPS"/>
    <property type="match status" value="3"/>
</dbReference>
<dbReference type="NCBIfam" id="NF003417">
    <property type="entry name" value="PRK04813.1"/>
    <property type="match status" value="3"/>
</dbReference>
<dbReference type="FunFam" id="3.30.300.30:FF:000010">
    <property type="entry name" value="Enterobactin synthetase component F"/>
    <property type="match status" value="3"/>
</dbReference>
<dbReference type="FunFam" id="1.10.1200.10:FF:000005">
    <property type="entry name" value="Nonribosomal peptide synthetase 1"/>
    <property type="match status" value="3"/>
</dbReference>
<feature type="region of interest" description="Disordered" evidence="5">
    <location>
        <begin position="33"/>
        <end position="55"/>
    </location>
</feature>
<dbReference type="Proteomes" id="UP000199470">
    <property type="component" value="Unassembled WGS sequence"/>
</dbReference>
<dbReference type="PROSITE" id="PS50075">
    <property type="entry name" value="CARRIER"/>
    <property type="match status" value="3"/>
</dbReference>
<dbReference type="FunFam" id="3.40.50.12780:FF:000012">
    <property type="entry name" value="Non-ribosomal peptide synthetase"/>
    <property type="match status" value="3"/>
</dbReference>
<dbReference type="PROSITE" id="PS00012">
    <property type="entry name" value="PHOSPHOPANTETHEINE"/>
    <property type="match status" value="3"/>
</dbReference>
<dbReference type="InterPro" id="IPR045851">
    <property type="entry name" value="AMP-bd_C_sf"/>
</dbReference>
<accession>A0A1I4L9V9</accession>
<dbReference type="Gene3D" id="1.10.1200.10">
    <property type="entry name" value="ACP-like"/>
    <property type="match status" value="3"/>
</dbReference>
<dbReference type="GO" id="GO:0009366">
    <property type="term" value="C:enterobactin synthetase complex"/>
    <property type="evidence" value="ECO:0007669"/>
    <property type="project" value="TreeGrafter"/>
</dbReference>
<dbReference type="GO" id="GO:0031177">
    <property type="term" value="F:phosphopantetheine binding"/>
    <property type="evidence" value="ECO:0007669"/>
    <property type="project" value="InterPro"/>
</dbReference>
<dbReference type="Pfam" id="PF13193">
    <property type="entry name" value="AMP-binding_C"/>
    <property type="match status" value="3"/>
</dbReference>
<dbReference type="InterPro" id="IPR010071">
    <property type="entry name" value="AA_adenyl_dom"/>
</dbReference>
<dbReference type="EMBL" id="FOTW01000009">
    <property type="protein sequence ID" value="SFL87825.1"/>
    <property type="molecule type" value="Genomic_DNA"/>
</dbReference>
<protein>
    <submittedName>
        <fullName evidence="7">Amino acid adenylation domain-containing protein</fullName>
    </submittedName>
</protein>
<dbReference type="Gene3D" id="3.30.300.30">
    <property type="match status" value="3"/>
</dbReference>
<dbReference type="InterPro" id="IPR009081">
    <property type="entry name" value="PP-bd_ACP"/>
</dbReference>
<dbReference type="Pfam" id="PF00501">
    <property type="entry name" value="AMP-binding"/>
    <property type="match status" value="3"/>
</dbReference>
<name>A0A1I4L9V9_9BURK</name>
<dbReference type="Gene3D" id="2.30.38.10">
    <property type="entry name" value="Luciferase, Domain 3"/>
    <property type="match status" value="2"/>
</dbReference>
<dbReference type="FunFam" id="3.40.50.980:FF:000001">
    <property type="entry name" value="Non-ribosomal peptide synthetase"/>
    <property type="match status" value="3"/>
</dbReference>
<dbReference type="GO" id="GO:0005829">
    <property type="term" value="C:cytosol"/>
    <property type="evidence" value="ECO:0007669"/>
    <property type="project" value="TreeGrafter"/>
</dbReference>
<dbReference type="Pfam" id="PF00668">
    <property type="entry name" value="Condensation"/>
    <property type="match status" value="3"/>
</dbReference>
<evidence type="ECO:0000256" key="4">
    <source>
        <dbReference type="ARBA" id="ARBA00022553"/>
    </source>
</evidence>
<dbReference type="InterPro" id="IPR042099">
    <property type="entry name" value="ANL_N_sf"/>
</dbReference>
<dbReference type="InterPro" id="IPR006162">
    <property type="entry name" value="Ppantetheine_attach_site"/>
</dbReference>
<dbReference type="NCBIfam" id="TIGR01733">
    <property type="entry name" value="AA-adenyl-dom"/>
    <property type="match status" value="3"/>
</dbReference>
<dbReference type="Gene3D" id="3.40.50.980">
    <property type="match status" value="4"/>
</dbReference>
<evidence type="ECO:0000313" key="8">
    <source>
        <dbReference type="Proteomes" id="UP000199470"/>
    </source>
</evidence>
<feature type="non-terminal residue" evidence="7">
    <location>
        <position position="2872"/>
    </location>
</feature>
<dbReference type="GO" id="GO:0047527">
    <property type="term" value="F:2,3-dihydroxybenzoate-serine ligase activity"/>
    <property type="evidence" value="ECO:0007669"/>
    <property type="project" value="TreeGrafter"/>
</dbReference>
<organism evidence="7 8">
    <name type="scientific">Rugamonas rubra</name>
    <dbReference type="NCBI Taxonomy" id="758825"/>
    <lineage>
        <taxon>Bacteria</taxon>
        <taxon>Pseudomonadati</taxon>
        <taxon>Pseudomonadota</taxon>
        <taxon>Betaproteobacteria</taxon>
        <taxon>Burkholderiales</taxon>
        <taxon>Oxalobacteraceae</taxon>
        <taxon>Telluria group</taxon>
        <taxon>Rugamonas</taxon>
    </lineage>
</organism>
<sequence length="2872" mass="310106">MQTGQNSTIEQGIAHGRAFRLSAAQRLSWPSLNRHSAAAGPPHGEPLPRRPGRRRAAAPARCLHELFERQAERTPDVVALEQDGAQLSYGELNAQANRLAHHLRTVGVAPDRFVGICARRSPAMVVGMLAALKAGGAYVPLDPAYPVERLNVMLRDCAPVVVLAQADLGAGLDCGGAALLALDAAPAPWADRPADKPDGVAGAAPHHLAYLVYTSGSTGAPKGVMVPHRAIVNEVLALGALHGLAVGRRQLQFVSTAFDVCVEDVFSTLACGATLVLRSEAWLGDAANFWRHCAEQRISGMNLPALFWEQLALDDGAAIPPCVRRVVVGGEAMGKAALRAWFDRPGHRPELYNAYGPSETSVCASVQPCEDRGDAAQPIGRPIDNTSMYLLDQAGRLVAPGVPGEIHIGGIGVARGYLRQPELTRARFLADPFSDQPEARMYRTGDLGRQLEDGSIEFIGRNDQQVKIRGFRIEPGEIEARLRGQPGVREATVLAREDHPGDKRLVAYLVAQPDQAAPDAQLLRAALARVLPVHMLPAAYVTLDALPQTPNGKLDRAALPAPAADAYAQRPYQAPQGATEQALARIWAELLRLPSVGRQDNFFELGGHSLLAVQMLSRLRQRLGVEVALQALFDQPVLRDFAAVAARATASVLPALVPARRPAALPLSFAQQRLWIVAQLGRQASAAYHVPGGLRLSGRLDQAALGAALARIVQRHEVLRLYIGQADGAPCQRFTPQAELPFHVHDLRAAHDQKAAQAHWRRVEAQAPFDLAAGPLIRARLLRTGELEHVLLLTMHHIVADGWSMGVLADELGRLYRAYALEGVSYDVDPLAPLAVQYADYTLWQRQWLGGALQQEQLAYWQRQLAGAPALNGLPTDRPRPPVQDFGGDSVEVRLDAGLGDALRALSRRHGTTLYMTLLAGWAALLARLSGQDELVLGTPVANRRSAELEPLIGFFVNTLALRLELAGDTSVGDWLAQVRRRVLAAQNHQDLPFEQVVEALKPERTPAHHPLFQLMFAWQNAADAAPDLAGLALEALPEQGGRGTQFDLALSLREEADGGITGVLSYATALFERDSVERHLACLQVLLRGMARDDSQQVERIELLSEQQRRQLLVEWNATRPLAAPALCLHQLVELQCARAPDAVAVEQDGRQLSYRELNEQANRLAHHLRTLGVAPDRLVALCALRSPAMVVGMLAVLKAGGAYVPLDPAHPPERLNAILRDSAPVAVLTQGGLCDGLDCGGAVVLALDAAPAPWAAQVAGNPGDIAGAAPQHLAYLVYTSGSTGRPKGVMVPHRAIVNEVLALGELHGLCAGRRQLQFVATAFDVCVEDVFSSLASGATLVLRSEAWLGDAANFWRHCGEQRVSGMNLPALFWEQLALDRYAAIPPCVRRIVVGGEAMGAGALRAWFGREGHRPELFNAYGPSETAVCASVQQCGDRGGAAEPIGRPIANTRMYLLDRHGQLVPPGAAGEIHIGGAGVASGYLNQPELTRERFVADPFCGAPGARMYRTGDIGRWLADGTVEFIGRNDRQVKIRGFRVEPGEIEARLERLPGVGKSAVLAREDRPGEKRLVAYLAAAPGQAAPAVRELRQALSQVLPDYMVPAAYVTVDALPLTPNGKLDRQALPAPAADAYTQHAYQAPQGPVEQALAQIWAELLRAERVGRQDHFFELGGHSLLAVQMTARLRQRLGVEVALQEVFARPVLRDFAAVVAQTAASAMPPLLRGPRPATIPLSFAQQRLWFIAQMGRQASAAYHIPGGLRLRGRLDEAALAAALARIVQRHEVLRTRIELVDGEPSQRILAQAAPPLQRHDIGASSDPAAALAHWRELEARAPFDLAAGPLLRARLLRLAAQEHVLLLTMHHIVSDGWSMGVLADELARLYRAYALEGVPYGDDPLAPLVVQYADYTLWQRQWLGGALQQEQLAYWQRQLAGAPALNALPTDRPRPPVQDFGGDSVDVRLDADLGEALRALSRRHGTTLYMTLLAGWAALLARLSGQDELVIGTPVANRRSAELEPLIGFFVNTLALRLDLAGDPSVGDWLAQVRQRVLEAQSHQDLPFEQVVEVLKPERTLAHHPLFQLMFVWQNAAGAAPAMAGLELAALPEQGGHGTQFDLALSLREEADGRITGVLSYATALFERDSVERYLAYLQVLLRGMARDDSQQVDRVDLLSEQQRRQLLVEWNATRPLAASALCLHQLVELQCARAPDAVAVEQDGRQLSYRELNEQANRLAHHLRTLGVAPDQMVALCARRSPAMVVGMLAVLKAGGAYVPLDPAYPPERLNAILRDSEPVAVLTQGGLCNGLDCGGAVMLALDAAPAPWAAQVAGNPGDIAGVAGAAPHHLAYLVYTSGSTGQPKGVMVPHRAIVNEVLALGELHGLCAGRRQLQFVSTAFDVCAEDVFSTLASGATLVLRSEAWLGDAANFWRHCRAQRVSGMNLPALFWEQLALDRRAAIPPCVRRIVVGGEVMGAGALRSWFGREGHRPELFNAYGPSETAVCASVQQCGDRGGAAEPIGKPIANTRMYLLNRHGQLVPPGVAGEIHIGGAGVARGYLNQPELTRERFVADPFCGAPGARMYRTGDIGRWLADGTVEFIGRNDQQVKIRGFRIEPGEIEVQLSRLPGVGEAVVVPRQDRPGHKYLAAYVVAQPGQSAPAAHDLRQALSHVLPEHMVPAAYVALAALPLTPNGKLDRAALPAPQADAYARHDYQAPQSAAETAVAQIWAELLHVDRVGRLDSFFALGGHSLLAVQMTARLRQRLGVEVALQEVFAEPVLQDFAEVVERAAASALPPLLPAAHPDTIPLSFAQQRLWFVAQMGEQASAAYHIPGGLRLRGRLDEAALATALARIVRRHEALRTRFELVDGEPCQRIA</sequence>
<dbReference type="PROSITE" id="PS00455">
    <property type="entry name" value="AMP_BINDING"/>
    <property type="match status" value="3"/>
</dbReference>
<dbReference type="InterPro" id="IPR025110">
    <property type="entry name" value="AMP-bd_C"/>
</dbReference>
<feature type="domain" description="Carrier" evidence="6">
    <location>
        <begin position="2711"/>
        <end position="2786"/>
    </location>
</feature>
<dbReference type="SUPFAM" id="SSF56801">
    <property type="entry name" value="Acetyl-CoA synthetase-like"/>
    <property type="match status" value="3"/>
</dbReference>
<dbReference type="SUPFAM" id="SSF47336">
    <property type="entry name" value="ACP-like"/>
    <property type="match status" value="3"/>
</dbReference>
<keyword evidence="3" id="KW-0596">Phosphopantetheine</keyword>
<dbReference type="InterPro" id="IPR036736">
    <property type="entry name" value="ACP-like_sf"/>
</dbReference>
<reference evidence="7 8" key="1">
    <citation type="submission" date="2016-10" db="EMBL/GenBank/DDBJ databases">
        <authorList>
            <person name="de Groot N.N."/>
        </authorList>
    </citation>
    <scope>NUCLEOTIDE SEQUENCE [LARGE SCALE GENOMIC DNA]</scope>
    <source>
        <strain evidence="7 8">ATCC 43154</strain>
    </source>
</reference>
<dbReference type="SUPFAM" id="SSF52777">
    <property type="entry name" value="CoA-dependent acyltransferases"/>
    <property type="match status" value="5"/>
</dbReference>
<dbReference type="STRING" id="758825.SAMN02982985_01833"/>
<dbReference type="Gene3D" id="3.30.559.10">
    <property type="entry name" value="Chloramphenicol acetyltransferase-like domain"/>
    <property type="match status" value="3"/>
</dbReference>
<dbReference type="InterPro" id="IPR000873">
    <property type="entry name" value="AMP-dep_synth/lig_dom"/>
</dbReference>
<dbReference type="GO" id="GO:0043041">
    <property type="term" value="P:amino acid activation for nonribosomal peptide biosynthetic process"/>
    <property type="evidence" value="ECO:0007669"/>
    <property type="project" value="TreeGrafter"/>
</dbReference>
<dbReference type="CDD" id="cd19531">
    <property type="entry name" value="LCL_NRPS-like"/>
    <property type="match status" value="2"/>
</dbReference>
<evidence type="ECO:0000313" key="7">
    <source>
        <dbReference type="EMBL" id="SFL87825.1"/>
    </source>
</evidence>
<dbReference type="Pfam" id="PF00550">
    <property type="entry name" value="PP-binding"/>
    <property type="match status" value="3"/>
</dbReference>
<dbReference type="Gene3D" id="3.30.559.30">
    <property type="entry name" value="Nonribosomal peptide synthetase, condensation domain"/>
    <property type="match status" value="2"/>
</dbReference>
<evidence type="ECO:0000256" key="1">
    <source>
        <dbReference type="ARBA" id="ARBA00001957"/>
    </source>
</evidence>
<dbReference type="InterPro" id="IPR020845">
    <property type="entry name" value="AMP-binding_CS"/>
</dbReference>
<dbReference type="InterPro" id="IPR001242">
    <property type="entry name" value="Condensation_dom"/>
</dbReference>
<evidence type="ECO:0000256" key="2">
    <source>
        <dbReference type="ARBA" id="ARBA00006432"/>
    </source>
</evidence>
<evidence type="ECO:0000256" key="5">
    <source>
        <dbReference type="SAM" id="MobiDB-lite"/>
    </source>
</evidence>
<dbReference type="FunFam" id="3.30.559.30:FF:000001">
    <property type="entry name" value="Non-ribosomal peptide synthetase"/>
    <property type="match status" value="1"/>
</dbReference>
<dbReference type="InterPro" id="IPR020806">
    <property type="entry name" value="PKS_PP-bd"/>
</dbReference>
<keyword evidence="4" id="KW-0597">Phosphoprotein</keyword>
<dbReference type="SMART" id="SM00823">
    <property type="entry name" value="PKS_PP"/>
    <property type="match status" value="3"/>
</dbReference>
<evidence type="ECO:0000256" key="3">
    <source>
        <dbReference type="ARBA" id="ARBA00022450"/>
    </source>
</evidence>
<dbReference type="FunFam" id="2.30.38.10:FF:000001">
    <property type="entry name" value="Non-ribosomal peptide synthetase PvdI"/>
    <property type="match status" value="3"/>
</dbReference>
<dbReference type="InterPro" id="IPR023213">
    <property type="entry name" value="CAT-like_dom_sf"/>
</dbReference>
<feature type="domain" description="Carrier" evidence="6">
    <location>
        <begin position="574"/>
        <end position="649"/>
    </location>
</feature>
<keyword evidence="8" id="KW-1185">Reference proteome</keyword>
<comment type="similarity">
    <text evidence="2">Belongs to the ATP-dependent AMP-binding enzyme family.</text>
</comment>
<comment type="cofactor">
    <cofactor evidence="1">
        <name>pantetheine 4'-phosphate</name>
        <dbReference type="ChEBI" id="CHEBI:47942"/>
    </cofactor>
</comment>
<evidence type="ECO:0000259" key="6">
    <source>
        <dbReference type="PROSITE" id="PS50075"/>
    </source>
</evidence>
<dbReference type="PANTHER" id="PTHR45527:SF1">
    <property type="entry name" value="FATTY ACID SYNTHASE"/>
    <property type="match status" value="1"/>
</dbReference>
<gene>
    <name evidence="7" type="ORF">SAMN02982985_01833</name>
</gene>
<dbReference type="Gene3D" id="3.40.50.12780">
    <property type="entry name" value="N-terminal domain of ligase-like"/>
    <property type="match status" value="1"/>
</dbReference>
<dbReference type="GO" id="GO:0009239">
    <property type="term" value="P:enterobactin biosynthetic process"/>
    <property type="evidence" value="ECO:0007669"/>
    <property type="project" value="TreeGrafter"/>
</dbReference>
<feature type="domain" description="Carrier" evidence="6">
    <location>
        <begin position="1641"/>
        <end position="1716"/>
    </location>
</feature>
<proteinExistence type="inferred from homology"/>